<gene>
    <name evidence="3" type="ORF">GGQ22_10110</name>
</gene>
<evidence type="ECO:0000313" key="3">
    <source>
        <dbReference type="EMBL" id="MTB95438.1"/>
    </source>
</evidence>
<comment type="caution">
    <text evidence="3">The sequence shown here is derived from an EMBL/GenBank/DDBJ whole genome shotgun (WGS) entry which is preliminary data.</text>
</comment>
<dbReference type="Proteomes" id="UP000433406">
    <property type="component" value="Unassembled WGS sequence"/>
</dbReference>
<dbReference type="InterPro" id="IPR045006">
    <property type="entry name" value="CHLI-like"/>
</dbReference>
<reference evidence="3 4" key="1">
    <citation type="submission" date="2019-10" db="EMBL/GenBank/DDBJ databases">
        <title>Nocardioides novel species isolated from the excrement of Marmot.</title>
        <authorList>
            <person name="Zhang G."/>
        </authorList>
    </citation>
    <scope>NUCLEOTIDE SEQUENCE [LARGE SCALE GENOMIC DNA]</scope>
    <source>
        <strain evidence="4">zg-579</strain>
    </source>
</reference>
<dbReference type="GO" id="GO:0005524">
    <property type="term" value="F:ATP binding"/>
    <property type="evidence" value="ECO:0007669"/>
    <property type="project" value="InterPro"/>
</dbReference>
<name>A0A6I3JBE2_9ACTN</name>
<dbReference type="InterPro" id="IPR020568">
    <property type="entry name" value="Ribosomal_Su5_D2-typ_SF"/>
</dbReference>
<dbReference type="InterPro" id="IPR004482">
    <property type="entry name" value="Mg_chelat-rel"/>
</dbReference>
<dbReference type="Pfam" id="PF13541">
    <property type="entry name" value="ChlI"/>
    <property type="match status" value="1"/>
</dbReference>
<comment type="similarity">
    <text evidence="1">Belongs to the Mg-chelatase subunits D/I family. ComM subfamily.</text>
</comment>
<keyword evidence="4" id="KW-1185">Reference proteome</keyword>
<protein>
    <submittedName>
        <fullName evidence="3">YifB family Mg chelatase-like AAA ATPase</fullName>
    </submittedName>
</protein>
<dbReference type="InterPro" id="IPR014721">
    <property type="entry name" value="Ribsml_uS5_D2-typ_fold_subgr"/>
</dbReference>
<dbReference type="InterPro" id="IPR027417">
    <property type="entry name" value="P-loop_NTPase"/>
</dbReference>
<sequence>MAVATAHTVSLQGAVGHLIEVQADVSPGIVATVVVGRPDVSLNEARDRCRMAIANSDLGWPSTKRVTILLSPADLHKSGSHFDLAMAVAVLGANGKVPTSALAGRLFVGELTLAGGLRSVPGVLPMVLAAARRGITEVYVPEPQAAEACMVPGVSVYGMRSLAQVAAQLAGEEVPDAPPVAEQSGSRLLTWRGDDRLEDTDMVDVLGLADARYALEVAAAGGHHLMLTGPKGAGKTTLAERLPGLLPDLDAEESLELTALHSLAGVLDPAAGMLTRPPFAAPHHDASKASLIGGGTGRVRPGEISRAHHGVLFMDEFPLFRTDVIEALRQPLESGDVTIARGEESATFPARGILVVACNPCPCGEYSPVARDNHCSCSERARRDYRSRITGPLSDRIDITREVVPLQAGGIGAAFTTGPPESSAQIRERVTAVRRRQAERYVGCGWRLNGHVPGPALRESWPLTAAAQRLLDDKVGKGLLTRRGAVRVHRLAWTVADLAGAAGPGEVELCTALRLRTAEPLMLADLERRAG</sequence>
<dbReference type="Pfam" id="PF01078">
    <property type="entry name" value="Mg_chelatase"/>
    <property type="match status" value="1"/>
</dbReference>
<dbReference type="PANTHER" id="PTHR32039:SF7">
    <property type="entry name" value="COMPETENCE PROTEIN COMM"/>
    <property type="match status" value="1"/>
</dbReference>
<dbReference type="NCBIfam" id="TIGR00368">
    <property type="entry name" value="YifB family Mg chelatase-like AAA ATPase"/>
    <property type="match status" value="1"/>
</dbReference>
<evidence type="ECO:0000313" key="4">
    <source>
        <dbReference type="Proteomes" id="UP000433406"/>
    </source>
</evidence>
<dbReference type="Gene3D" id="3.40.50.300">
    <property type="entry name" value="P-loop containing nucleotide triphosphate hydrolases"/>
    <property type="match status" value="1"/>
</dbReference>
<dbReference type="PANTHER" id="PTHR32039">
    <property type="entry name" value="MAGNESIUM-CHELATASE SUBUNIT CHLI"/>
    <property type="match status" value="1"/>
</dbReference>
<proteinExistence type="inferred from homology"/>
<evidence type="ECO:0000259" key="2">
    <source>
        <dbReference type="SMART" id="SM00382"/>
    </source>
</evidence>
<dbReference type="SMART" id="SM00382">
    <property type="entry name" value="AAA"/>
    <property type="match status" value="1"/>
</dbReference>
<dbReference type="InterPro" id="IPR025158">
    <property type="entry name" value="Mg_chelat-rel_C"/>
</dbReference>
<dbReference type="InterPro" id="IPR000523">
    <property type="entry name" value="Mg_chelatse_chII-like_cat_dom"/>
</dbReference>
<dbReference type="SUPFAM" id="SSF54211">
    <property type="entry name" value="Ribosomal protein S5 domain 2-like"/>
    <property type="match status" value="1"/>
</dbReference>
<dbReference type="InterPro" id="IPR003593">
    <property type="entry name" value="AAA+_ATPase"/>
</dbReference>
<evidence type="ECO:0000256" key="1">
    <source>
        <dbReference type="ARBA" id="ARBA00006354"/>
    </source>
</evidence>
<dbReference type="AlphaFoldDB" id="A0A6I3JBE2"/>
<dbReference type="Gene3D" id="3.30.230.10">
    <property type="match status" value="1"/>
</dbReference>
<dbReference type="EMBL" id="WLCI01000011">
    <property type="protein sequence ID" value="MTB95438.1"/>
    <property type="molecule type" value="Genomic_DNA"/>
</dbReference>
<accession>A0A6I3JBE2</accession>
<feature type="domain" description="AAA+ ATPase" evidence="2">
    <location>
        <begin position="221"/>
        <end position="410"/>
    </location>
</feature>
<organism evidence="3 4">
    <name type="scientific">Nocardioides marmotae</name>
    <dbReference type="NCBI Taxonomy" id="2663857"/>
    <lineage>
        <taxon>Bacteria</taxon>
        <taxon>Bacillati</taxon>
        <taxon>Actinomycetota</taxon>
        <taxon>Actinomycetes</taxon>
        <taxon>Propionibacteriales</taxon>
        <taxon>Nocardioidaceae</taxon>
        <taxon>Nocardioides</taxon>
    </lineage>
</organism>
<dbReference type="SUPFAM" id="SSF52540">
    <property type="entry name" value="P-loop containing nucleoside triphosphate hydrolases"/>
    <property type="match status" value="1"/>
</dbReference>
<dbReference type="Pfam" id="PF13335">
    <property type="entry name" value="Mg_chelatase_C"/>
    <property type="match status" value="1"/>
</dbReference>